<evidence type="ECO:0000313" key="1">
    <source>
        <dbReference type="EMBL" id="RCK59808.1"/>
    </source>
</evidence>
<evidence type="ECO:0008006" key="3">
    <source>
        <dbReference type="Google" id="ProtNLM"/>
    </source>
</evidence>
<comment type="caution">
    <text evidence="1">The sequence shown here is derived from an EMBL/GenBank/DDBJ whole genome shotgun (WGS) entry which is preliminary data.</text>
</comment>
<reference evidence="1 2" key="1">
    <citation type="submission" date="2018-07" db="EMBL/GenBank/DDBJ databases">
        <title>Microbacterium endoborsara sp. nov., a novel actinobacterium isolated from Borszczowia aralocaspica.</title>
        <authorList>
            <person name="An D."/>
        </authorList>
    </citation>
    <scope>NUCLEOTIDE SEQUENCE [LARGE SCALE GENOMIC DNA]</scope>
    <source>
        <strain evidence="1 2">C1.15228</strain>
    </source>
</reference>
<name>A0A367Y1V0_9MICO</name>
<dbReference type="EMBL" id="QORO01000002">
    <property type="protein sequence ID" value="RCK59808.1"/>
    <property type="molecule type" value="Genomic_DNA"/>
</dbReference>
<accession>A0A367Y1V0</accession>
<proteinExistence type="predicted"/>
<sequence>MTFLSHAAAAADAAIAGLADAPPLDRAPLGPHRESMRRAKLLVAAFLADGGAHRGDRGALERALGYADDLAAMQAPSGLFAGGDNLESPPDTSFTVNDLCDVIELTRLGDDELLSRIRDRLVEIADRVRPALVAGGVHTPNHRWEICAALARLHRLRPSDDVLARIEQWLAEGIDIGPGGQYSERSANYAVHVSNPALLAMGDILGRPELHDIVERNLAATLLLIHPDASVETVHSRRQDQKDPRFALAPYLVAFRRLAIERGRADFAWAAELAEQGGIDEPQTVLAEALLAPALADPLPAPAAPARDGLRVWAREGLAIDTTDARRLVVFGGSDHGAMRRVRSGLANNPTFLRMFAGSTVLDSVRLSRDFFGLGPFRADALAVEGERIVLRESLEGSYYQPLPPASLRADADYRLVDEGRFAAAMAFDERDETRVGLSTAIAIEPTERGADLVITQRGAEVPWALELAFRPGGSFRGGEQLGPDTVRLCEGTASYGSLAVTVTGGSAAPAQYRPGEEYEFLGGTDAMIGPRLYITGRAPGEVRVSLTA</sequence>
<keyword evidence="2" id="KW-1185">Reference proteome</keyword>
<protein>
    <recommendedName>
        <fullName evidence="3">Heparinase</fullName>
    </recommendedName>
</protein>
<organism evidence="1 2">
    <name type="scientific">Microbacterium sorbitolivorans</name>
    <dbReference type="NCBI Taxonomy" id="1867410"/>
    <lineage>
        <taxon>Bacteria</taxon>
        <taxon>Bacillati</taxon>
        <taxon>Actinomycetota</taxon>
        <taxon>Actinomycetes</taxon>
        <taxon>Micrococcales</taxon>
        <taxon>Microbacteriaceae</taxon>
        <taxon>Microbacterium</taxon>
    </lineage>
</organism>
<evidence type="ECO:0000313" key="2">
    <source>
        <dbReference type="Proteomes" id="UP000253508"/>
    </source>
</evidence>
<dbReference type="RefSeq" id="WP_114117420.1">
    <property type="nucleotide sequence ID" value="NZ_BMHU01000003.1"/>
</dbReference>
<dbReference type="Proteomes" id="UP000253508">
    <property type="component" value="Unassembled WGS sequence"/>
</dbReference>
<dbReference type="OrthoDB" id="1290722at2"/>
<dbReference type="AlphaFoldDB" id="A0A367Y1V0"/>
<gene>
    <name evidence="1" type="ORF">DTO57_06480</name>
</gene>